<evidence type="ECO:0000313" key="2">
    <source>
        <dbReference type="EMBL" id="RSM86305.1"/>
    </source>
</evidence>
<dbReference type="InterPro" id="IPR024983">
    <property type="entry name" value="CHAT_dom"/>
</dbReference>
<reference evidence="2 3" key="1">
    <citation type="submission" date="2018-05" db="EMBL/GenBank/DDBJ databases">
        <title>Evolution of GPA BGCs.</title>
        <authorList>
            <person name="Waglechner N."/>
            <person name="Wright G.D."/>
        </authorList>
    </citation>
    <scope>NUCLEOTIDE SEQUENCE [LARGE SCALE GENOMIC DNA]</scope>
    <source>
        <strain evidence="2 3">A82846</strain>
    </source>
</reference>
<proteinExistence type="predicted"/>
<protein>
    <recommendedName>
        <fullName evidence="1">CHAT domain-containing protein</fullName>
    </recommendedName>
</protein>
<sequence>MGPPLPWRYGWRKSRCANRTRRPSRLRGHGPVSWRSAPQLRERTTLTMRGQRARAAILDRLGASAGQLPSDACAVLDRIGDDPLEWSAIAVDLFEKGEDKASRQALDAVAALMKFALDTTSRQHPCREHYLGCYGVALELLAERFGDLDVVAEAEAVLLPEVEQRAANDSFRHRIFHSLGRMAVAHTLHSPSADATRAVIRARLRMLSGMPPGHPDRPEMMSRLGMAYHDLFHEEDDNDAVAEAVRWTREALAEARDDHPALGQILYSVSTALRHQCELTPNPDLLREAISISRAAASRLPDWDLRSDTAQLLFSLYEHAADDAALDESIELFGGWAADATGTDSGLAHGKLGNALRARYQRTGDPDDLAEAVRTMRHAVQTVPVGHPSYTVLASNLSAVLSLADNRVSDETVHGEAVRIGRTAAGNDDLLALNNLGTTLIGRFTQTGDSRALREAIDTLERAVRATPSKDPFLASRLSNLGEALYYSFLRTGDPRELDRAIDLGRQAIAAAAGRDPGRAGYLSRLSVRLHRKYNETDDLTVLTEAAARARDAIAALRASDPDRPVLVSAAIHALRSLFHATTRPEVLEEAIELGRAELAALPAGHGGRTELLAAFSAALQRRYFDFGDRAAGQEASRLLLAASLTPASSINQILYTRAAALFYISEREWETAANAMAHAVKLLPRLASRRLVRADQERQLGTAAGVVHDACACALNAGDPERALALLEHGRGVLFAQALENRDELTELREQRPDLADEVAQIRERLANWSTGNAADADEQHALTVRWDQLTTDIRALPGFAHFLLPPPADELLAAATDGPVVLFSISDFRSDALVLTPGGVEVVRLPGVTPEEIRRRATEFQADANSVTETLEWLWDNVTGPVLEHVGLHGPAGDRWPRLWWCPTGPLSFLPLHAAGYHQPSSEGPPKTVMDRVVSSYTPTVRALLHARRRPGFSADVNALVVTMPNTAATPDLPGVAHEAGILADNLPRRPTVLREADAVRDRVLAELPRHNWAHFACHGFSDPGDPSASHLLLDDHATKPLTILDISRLHLENADLACLSACSTAQVGTTLTDETIHLAAAFNLAGYRHVIATLWPVRDRPAARFTQTVYGTVTAEGAESTAYAVHAATLEARKRYPQHPHVWAAHIHTGA</sequence>
<gene>
    <name evidence="2" type="ORF">DMH04_14150</name>
</gene>
<dbReference type="Proteomes" id="UP000287547">
    <property type="component" value="Unassembled WGS sequence"/>
</dbReference>
<comment type="caution">
    <text evidence="2">The sequence shown here is derived from an EMBL/GenBank/DDBJ whole genome shotgun (WGS) entry which is preliminary data.</text>
</comment>
<dbReference type="OrthoDB" id="3206999at2"/>
<feature type="domain" description="CHAT" evidence="1">
    <location>
        <begin position="871"/>
        <end position="1153"/>
    </location>
</feature>
<dbReference type="AlphaFoldDB" id="A0A428ZE41"/>
<dbReference type="Pfam" id="PF12770">
    <property type="entry name" value="CHAT"/>
    <property type="match status" value="1"/>
</dbReference>
<dbReference type="Gene3D" id="1.25.40.10">
    <property type="entry name" value="Tetratricopeptide repeat domain"/>
    <property type="match status" value="1"/>
</dbReference>
<name>A0A428ZE41_KIBAR</name>
<dbReference type="InterPro" id="IPR011990">
    <property type="entry name" value="TPR-like_helical_dom_sf"/>
</dbReference>
<organism evidence="2 3">
    <name type="scientific">Kibdelosporangium aridum</name>
    <dbReference type="NCBI Taxonomy" id="2030"/>
    <lineage>
        <taxon>Bacteria</taxon>
        <taxon>Bacillati</taxon>
        <taxon>Actinomycetota</taxon>
        <taxon>Actinomycetes</taxon>
        <taxon>Pseudonocardiales</taxon>
        <taxon>Pseudonocardiaceae</taxon>
        <taxon>Kibdelosporangium</taxon>
    </lineage>
</organism>
<dbReference type="EMBL" id="QHKI01000009">
    <property type="protein sequence ID" value="RSM86305.1"/>
    <property type="molecule type" value="Genomic_DNA"/>
</dbReference>
<evidence type="ECO:0000259" key="1">
    <source>
        <dbReference type="Pfam" id="PF12770"/>
    </source>
</evidence>
<evidence type="ECO:0000313" key="3">
    <source>
        <dbReference type="Proteomes" id="UP000287547"/>
    </source>
</evidence>
<accession>A0A428ZE41</accession>